<keyword evidence="2" id="KW-1185">Reference proteome</keyword>
<name>A0AAV5AG83_9AGAM</name>
<dbReference type="AlphaFoldDB" id="A0AAV5AG83"/>
<evidence type="ECO:0000313" key="1">
    <source>
        <dbReference type="EMBL" id="GJJ13651.1"/>
    </source>
</evidence>
<organism evidence="1 2">
    <name type="scientific">Clathrus columnatus</name>
    <dbReference type="NCBI Taxonomy" id="1419009"/>
    <lineage>
        <taxon>Eukaryota</taxon>
        <taxon>Fungi</taxon>
        <taxon>Dikarya</taxon>
        <taxon>Basidiomycota</taxon>
        <taxon>Agaricomycotina</taxon>
        <taxon>Agaricomycetes</taxon>
        <taxon>Phallomycetidae</taxon>
        <taxon>Phallales</taxon>
        <taxon>Clathraceae</taxon>
        <taxon>Clathrus</taxon>
    </lineage>
</organism>
<comment type="caution">
    <text evidence="1">The sequence shown here is derived from an EMBL/GenBank/DDBJ whole genome shotgun (WGS) entry which is preliminary data.</text>
</comment>
<dbReference type="Gene3D" id="3.30.710.10">
    <property type="entry name" value="Potassium Channel Kv1.1, Chain A"/>
    <property type="match status" value="1"/>
</dbReference>
<protein>
    <recommendedName>
        <fullName evidence="3">BTB domain-containing protein</fullName>
    </recommendedName>
</protein>
<sequence length="295" mass="33570">MASLESTNVDATPVTIRNSKSIYLSDGDIVLFSLPKTNVVTAFKVDCVFLRRSSPVFEGMFMLPPSEDAESYDNVPLVKLQDEADHLTMFLKALYDPRYIPREKHNINTIRAVEGILLLANKYQVDHLRELIVGLLEQDWPTKLSHWDLNEMEIRAKKGLSEFINESSIPDPCEVIRLARKCDVSSILPAAFYHLSRIRGISYRHLPESLQETFSYEDREETSDFSLLSVEDFCCLLVGRDAMLRIFKSYLDTALLSAMNSNRCTSDPDECSRVCTVYGTICNKPYSNITMIPCL</sequence>
<gene>
    <name evidence="1" type="ORF">Clacol_007907</name>
</gene>
<evidence type="ECO:0008006" key="3">
    <source>
        <dbReference type="Google" id="ProtNLM"/>
    </source>
</evidence>
<evidence type="ECO:0000313" key="2">
    <source>
        <dbReference type="Proteomes" id="UP001050691"/>
    </source>
</evidence>
<dbReference type="SUPFAM" id="SSF54695">
    <property type="entry name" value="POZ domain"/>
    <property type="match status" value="1"/>
</dbReference>
<proteinExistence type="predicted"/>
<dbReference type="Proteomes" id="UP001050691">
    <property type="component" value="Unassembled WGS sequence"/>
</dbReference>
<dbReference type="InterPro" id="IPR011333">
    <property type="entry name" value="SKP1/BTB/POZ_sf"/>
</dbReference>
<accession>A0AAV5AG83</accession>
<reference evidence="1" key="1">
    <citation type="submission" date="2021-10" db="EMBL/GenBank/DDBJ databases">
        <title>De novo Genome Assembly of Clathrus columnatus (Basidiomycota, Fungi) Using Illumina and Nanopore Sequence Data.</title>
        <authorList>
            <person name="Ogiso-Tanaka E."/>
            <person name="Itagaki H."/>
            <person name="Hosoya T."/>
            <person name="Hosaka K."/>
        </authorList>
    </citation>
    <scope>NUCLEOTIDE SEQUENCE</scope>
    <source>
        <strain evidence="1">MO-923</strain>
    </source>
</reference>
<dbReference type="EMBL" id="BPWL01000009">
    <property type="protein sequence ID" value="GJJ13651.1"/>
    <property type="molecule type" value="Genomic_DNA"/>
</dbReference>